<dbReference type="Gene3D" id="3.40.710.10">
    <property type="entry name" value="DD-peptidase/beta-lactamase superfamily"/>
    <property type="match status" value="1"/>
</dbReference>
<sequence length="509" mass="56354">MLTIRLTYLQIFPTDTVESQYQLLQQENATNSKFMILDTNGKDLINYNLKYIVVFDKKPFSLNNYEETLEGLMALNLIMKEEIKSFNYNDIMQSNGKLYYEISESTYNKINAMKNIKGIYSYVYKEADKKEAWTVSSLISNIPENGDLIDGSLEEQIYKNTKNNKFPQKSFSLDNNSVYETSIAEEPQINDNLKLTIDDNMTEKVRAVLKSDEFSNFTNVGVTIMESNTGKIRVLAQKDETQANINLSMEGSGYEPGSVFKLITLGAALDKGIVTLQDSYTCTGEICKDKIHGTITAEEALIESCNDVIAKIGNEVGYDSLMEYAEKVGLFNRVLNLQQEGKNEAIGQKPDEESGLNNISIGQCLTVTPLQITGATNSIINEGVYVKPYIIDEIVDSDNNIIKTFNAESMKVYSTTTSKLITNVMDEVVDKGTGIKAKADGIKIGGKTGSATGADGETHGWFSGYFEVGDKTYTMTVFIPNINEKGGNLGGGDTAAPVFREIAKIISEK</sequence>
<dbReference type="InterPro" id="IPR050515">
    <property type="entry name" value="Beta-lactam/transpept"/>
</dbReference>
<dbReference type="EC" id="2.4.1.129" evidence="4"/>
<keyword evidence="4" id="KW-0328">Glycosyltransferase</keyword>
<evidence type="ECO:0000313" key="5">
    <source>
        <dbReference type="Proteomes" id="UP000239471"/>
    </source>
</evidence>
<dbReference type="InterPro" id="IPR012338">
    <property type="entry name" value="Beta-lactam/transpept-like"/>
</dbReference>
<comment type="subcellular location">
    <subcellularLocation>
        <location evidence="1">Membrane</location>
    </subcellularLocation>
</comment>
<dbReference type="InterPro" id="IPR001460">
    <property type="entry name" value="PCN-bd_Tpept"/>
</dbReference>
<dbReference type="GO" id="GO:0005886">
    <property type="term" value="C:plasma membrane"/>
    <property type="evidence" value="ECO:0007669"/>
    <property type="project" value="TreeGrafter"/>
</dbReference>
<evidence type="ECO:0000256" key="2">
    <source>
        <dbReference type="ARBA" id="ARBA00023136"/>
    </source>
</evidence>
<evidence type="ECO:0000256" key="1">
    <source>
        <dbReference type="ARBA" id="ARBA00004370"/>
    </source>
</evidence>
<dbReference type="PANTHER" id="PTHR30627">
    <property type="entry name" value="PEPTIDOGLYCAN D,D-TRANSPEPTIDASE"/>
    <property type="match status" value="1"/>
</dbReference>
<keyword evidence="2" id="KW-0472">Membrane</keyword>
<organism evidence="4 5">
    <name type="scientific">Clostridium vincentii</name>
    <dbReference type="NCBI Taxonomy" id="52704"/>
    <lineage>
        <taxon>Bacteria</taxon>
        <taxon>Bacillati</taxon>
        <taxon>Bacillota</taxon>
        <taxon>Clostridia</taxon>
        <taxon>Eubacteriales</taxon>
        <taxon>Clostridiaceae</taxon>
        <taxon>Clostridium</taxon>
    </lineage>
</organism>
<dbReference type="GO" id="GO:0016757">
    <property type="term" value="F:glycosyltransferase activity"/>
    <property type="evidence" value="ECO:0007669"/>
    <property type="project" value="UniProtKB-KW"/>
</dbReference>
<reference evidence="4 5" key="1">
    <citation type="submission" date="2018-03" db="EMBL/GenBank/DDBJ databases">
        <title>Genome sequence of Clostridium vincentii DSM 10228.</title>
        <authorList>
            <person name="Poehlein A."/>
            <person name="Daniel R."/>
        </authorList>
    </citation>
    <scope>NUCLEOTIDE SEQUENCE [LARGE SCALE GENOMIC DNA]</scope>
    <source>
        <strain evidence="4 5">DSM 10228</strain>
    </source>
</reference>
<feature type="domain" description="Penicillin-binding protein transpeptidase" evidence="3">
    <location>
        <begin position="221"/>
        <end position="503"/>
    </location>
</feature>
<dbReference type="OrthoDB" id="2985542at2"/>
<dbReference type="GO" id="GO:0071555">
    <property type="term" value="P:cell wall organization"/>
    <property type="evidence" value="ECO:0007669"/>
    <property type="project" value="TreeGrafter"/>
</dbReference>
<name>A0A2T0BCN7_9CLOT</name>
<dbReference type="PANTHER" id="PTHR30627:SF1">
    <property type="entry name" value="PEPTIDOGLYCAN D,D-TRANSPEPTIDASE FTSI"/>
    <property type="match status" value="1"/>
</dbReference>
<dbReference type="RefSeq" id="WP_106060326.1">
    <property type="nucleotide sequence ID" value="NZ_PVXQ01000026.1"/>
</dbReference>
<evidence type="ECO:0000259" key="3">
    <source>
        <dbReference type="Pfam" id="PF00905"/>
    </source>
</evidence>
<protein>
    <submittedName>
        <fullName evidence="4">Penicillin-binding protein PbpB</fullName>
        <ecNumber evidence="4">2.4.1.129</ecNumber>
    </submittedName>
</protein>
<dbReference type="GO" id="GO:0008658">
    <property type="term" value="F:penicillin binding"/>
    <property type="evidence" value="ECO:0007669"/>
    <property type="project" value="InterPro"/>
</dbReference>
<dbReference type="EMBL" id="PVXQ01000026">
    <property type="protein sequence ID" value="PRR81648.1"/>
    <property type="molecule type" value="Genomic_DNA"/>
</dbReference>
<comment type="caution">
    <text evidence="4">The sequence shown here is derived from an EMBL/GenBank/DDBJ whole genome shotgun (WGS) entry which is preliminary data.</text>
</comment>
<accession>A0A2T0BCN7</accession>
<dbReference type="Pfam" id="PF00905">
    <property type="entry name" value="Transpeptidase"/>
    <property type="match status" value="1"/>
</dbReference>
<dbReference type="SUPFAM" id="SSF56601">
    <property type="entry name" value="beta-lactamase/transpeptidase-like"/>
    <property type="match status" value="1"/>
</dbReference>
<gene>
    <name evidence="4" type="primary">pbpB</name>
    <name evidence="4" type="ORF">CLVI_23730</name>
</gene>
<dbReference type="Proteomes" id="UP000239471">
    <property type="component" value="Unassembled WGS sequence"/>
</dbReference>
<keyword evidence="4" id="KW-0808">Transferase</keyword>
<keyword evidence="5" id="KW-1185">Reference proteome</keyword>
<evidence type="ECO:0000313" key="4">
    <source>
        <dbReference type="EMBL" id="PRR81648.1"/>
    </source>
</evidence>
<proteinExistence type="predicted"/>
<dbReference type="AlphaFoldDB" id="A0A2T0BCN7"/>